<evidence type="ECO:0000313" key="3">
    <source>
        <dbReference type="EMBL" id="CAB4752644.1"/>
    </source>
</evidence>
<gene>
    <name evidence="2" type="ORF">UFOPK2602_01420</name>
    <name evidence="3" type="ORF">UFOPK2806_01111</name>
    <name evidence="4" type="ORF">UFOPK3417_00420</name>
    <name evidence="5" type="ORF">UFOPK4306_01051</name>
</gene>
<accession>A0A6J6U0R4</accession>
<evidence type="ECO:0000313" key="4">
    <source>
        <dbReference type="EMBL" id="CAB4864758.1"/>
    </source>
</evidence>
<dbReference type="Pfam" id="PF24481">
    <property type="entry name" value="CT398_CC"/>
    <property type="match status" value="1"/>
</dbReference>
<protein>
    <submittedName>
        <fullName evidence="3">Unannotated protein</fullName>
    </submittedName>
</protein>
<dbReference type="EMBL" id="CAFBLR010000024">
    <property type="protein sequence ID" value="CAB4864758.1"/>
    <property type="molecule type" value="Genomic_DNA"/>
</dbReference>
<evidence type="ECO:0000259" key="1">
    <source>
        <dbReference type="Pfam" id="PF24481"/>
    </source>
</evidence>
<reference evidence="3" key="1">
    <citation type="submission" date="2020-05" db="EMBL/GenBank/DDBJ databases">
        <authorList>
            <person name="Chiriac C."/>
            <person name="Salcher M."/>
            <person name="Ghai R."/>
            <person name="Kavagutti S V."/>
        </authorList>
    </citation>
    <scope>NUCLEOTIDE SEQUENCE</scope>
</reference>
<dbReference type="EMBL" id="CAFBQP010000034">
    <property type="protein sequence ID" value="CAB5061372.1"/>
    <property type="molecule type" value="Genomic_DNA"/>
</dbReference>
<sequence>MTDLDRLHDLQLADSALDQMAYRRAHIEERLAFNAARAATGAARSALAANVARRDLLEQQYATLEAAGLQIDTKAGRLEGQMRNVVVTREAEAIQREIALLKSKRDEGDETGLLLLDQSEALSTEAVVLAERIAAAEAAEAGAAAVLALADAALDAEASATVVRRAELAAGLPADLVKEYESRRPAFKGVAVARLQGTRCTGCNLDVSRLEIEGLRAVPSGELPECPSCARIIVGA</sequence>
<dbReference type="EMBL" id="CAEZYY010000011">
    <property type="protein sequence ID" value="CAB4752644.1"/>
    <property type="molecule type" value="Genomic_DNA"/>
</dbReference>
<dbReference type="AlphaFoldDB" id="A0A6J6U0R4"/>
<name>A0A6J6U0R4_9ZZZZ</name>
<evidence type="ECO:0000313" key="5">
    <source>
        <dbReference type="EMBL" id="CAB5061372.1"/>
    </source>
</evidence>
<dbReference type="InterPro" id="IPR056003">
    <property type="entry name" value="CT398_CC_hairpin"/>
</dbReference>
<evidence type="ECO:0000313" key="2">
    <source>
        <dbReference type="EMBL" id="CAB4715926.1"/>
    </source>
</evidence>
<proteinExistence type="predicted"/>
<dbReference type="Gene3D" id="1.10.287.1490">
    <property type="match status" value="1"/>
</dbReference>
<organism evidence="3">
    <name type="scientific">freshwater metagenome</name>
    <dbReference type="NCBI Taxonomy" id="449393"/>
    <lineage>
        <taxon>unclassified sequences</taxon>
        <taxon>metagenomes</taxon>
        <taxon>ecological metagenomes</taxon>
    </lineage>
</organism>
<dbReference type="EMBL" id="CAEZXX010000099">
    <property type="protein sequence ID" value="CAB4715926.1"/>
    <property type="molecule type" value="Genomic_DNA"/>
</dbReference>
<feature type="domain" description="CT398-like coiled coil hairpin" evidence="1">
    <location>
        <begin position="10"/>
        <end position="184"/>
    </location>
</feature>